<sequence>MLEGQLYQLGFVCDNLEEGIASFRDRGMTHEPHIIEVDQPVNGPDGREVINKVRLCFIWIGDIQYELIQAIEDPLGIYANAPSNGGPLRFHQVCFRVKDWADFRKRVDEQDLPLAMERDMGGDNLKFLYLDGRKLFGHYLEYTWMTDAAWDQIRAM</sequence>
<dbReference type="SUPFAM" id="SSF54593">
    <property type="entry name" value="Glyoxalase/Bleomycin resistance protein/Dihydroxybiphenyl dioxygenase"/>
    <property type="match status" value="1"/>
</dbReference>
<evidence type="ECO:0000313" key="1">
    <source>
        <dbReference type="EMBL" id="MEJ5976332.1"/>
    </source>
</evidence>
<accession>A0ABU8RTK5</accession>
<dbReference type="RefSeq" id="WP_339586247.1">
    <property type="nucleotide sequence ID" value="NZ_JBBHJZ010000001.1"/>
</dbReference>
<dbReference type="Gene3D" id="3.10.180.10">
    <property type="entry name" value="2,3-Dihydroxybiphenyl 1,2-Dioxygenase, domain 1"/>
    <property type="match status" value="1"/>
</dbReference>
<name>A0ABU8RTK5_9SPHN</name>
<dbReference type="InterPro" id="IPR029068">
    <property type="entry name" value="Glyas_Bleomycin-R_OHBP_Dase"/>
</dbReference>
<evidence type="ECO:0000313" key="2">
    <source>
        <dbReference type="Proteomes" id="UP001361239"/>
    </source>
</evidence>
<protein>
    <submittedName>
        <fullName evidence="1">VOC family protein</fullName>
    </submittedName>
</protein>
<dbReference type="EMBL" id="JBBHJZ010000001">
    <property type="protein sequence ID" value="MEJ5976332.1"/>
    <property type="molecule type" value="Genomic_DNA"/>
</dbReference>
<comment type="caution">
    <text evidence="1">The sequence shown here is derived from an EMBL/GenBank/DDBJ whole genome shotgun (WGS) entry which is preliminary data.</text>
</comment>
<gene>
    <name evidence="1" type="ORF">WG901_06780</name>
</gene>
<keyword evidence="2" id="KW-1185">Reference proteome</keyword>
<reference evidence="1 2" key="1">
    <citation type="submission" date="2024-03" db="EMBL/GenBank/DDBJ databases">
        <authorList>
            <person name="Jo J.-H."/>
        </authorList>
    </citation>
    <scope>NUCLEOTIDE SEQUENCE [LARGE SCALE GENOMIC DNA]</scope>
    <source>
        <strain evidence="1 2">PS1R-30</strain>
    </source>
</reference>
<proteinExistence type="predicted"/>
<dbReference type="Pfam" id="PF13669">
    <property type="entry name" value="Glyoxalase_4"/>
    <property type="match status" value="1"/>
</dbReference>
<dbReference type="Proteomes" id="UP001361239">
    <property type="component" value="Unassembled WGS sequence"/>
</dbReference>
<organism evidence="1 2">
    <name type="scientific">Novosphingobium anseongense</name>
    <dbReference type="NCBI Taxonomy" id="3133436"/>
    <lineage>
        <taxon>Bacteria</taxon>
        <taxon>Pseudomonadati</taxon>
        <taxon>Pseudomonadota</taxon>
        <taxon>Alphaproteobacteria</taxon>
        <taxon>Sphingomonadales</taxon>
        <taxon>Sphingomonadaceae</taxon>
        <taxon>Novosphingobium</taxon>
    </lineage>
</organism>